<dbReference type="Proteomes" id="UP000316609">
    <property type="component" value="Unassembled WGS sequence"/>
</dbReference>
<comment type="caution">
    <text evidence="2">The sequence shown here is derived from an EMBL/GenBank/DDBJ whole genome shotgun (WGS) entry which is preliminary data.</text>
</comment>
<dbReference type="Gene3D" id="1.10.1370.30">
    <property type="match status" value="2"/>
</dbReference>
<dbReference type="GO" id="GO:0004222">
    <property type="term" value="F:metalloendopeptidase activity"/>
    <property type="evidence" value="ECO:0007669"/>
    <property type="project" value="InterPro"/>
</dbReference>
<keyword evidence="1" id="KW-0732">Signal</keyword>
<evidence type="ECO:0000313" key="2">
    <source>
        <dbReference type="EMBL" id="TMQ68468.1"/>
    </source>
</evidence>
<dbReference type="GO" id="GO:0006518">
    <property type="term" value="P:peptide metabolic process"/>
    <property type="evidence" value="ECO:0007669"/>
    <property type="project" value="TreeGrafter"/>
</dbReference>
<dbReference type="InterPro" id="IPR045090">
    <property type="entry name" value="Pept_M3A_M3B"/>
</dbReference>
<evidence type="ECO:0000313" key="3">
    <source>
        <dbReference type="Proteomes" id="UP000316609"/>
    </source>
</evidence>
<gene>
    <name evidence="2" type="ORF">E6K78_01110</name>
</gene>
<dbReference type="PANTHER" id="PTHR11804">
    <property type="entry name" value="PROTEASE M3 THIMET OLIGOPEPTIDASE-RELATED"/>
    <property type="match status" value="1"/>
</dbReference>
<dbReference type="SUPFAM" id="SSF55486">
    <property type="entry name" value="Metalloproteases ('zincins'), catalytic domain"/>
    <property type="match status" value="1"/>
</dbReference>
<dbReference type="AlphaFoldDB" id="A0A538TXX6"/>
<protein>
    <recommendedName>
        <fullName evidence="4">M3 family oligoendopeptidase</fullName>
    </recommendedName>
</protein>
<evidence type="ECO:0000256" key="1">
    <source>
        <dbReference type="SAM" id="SignalP"/>
    </source>
</evidence>
<dbReference type="GO" id="GO:0006508">
    <property type="term" value="P:proteolysis"/>
    <property type="evidence" value="ECO:0007669"/>
    <property type="project" value="InterPro"/>
</dbReference>
<name>A0A538TXX6_UNCEI</name>
<reference evidence="2 3" key="1">
    <citation type="journal article" date="2019" name="Nat. Microbiol.">
        <title>Mediterranean grassland soil C-N compound turnover is dependent on rainfall and depth, and is mediated by genomically divergent microorganisms.</title>
        <authorList>
            <person name="Diamond S."/>
            <person name="Andeer P.F."/>
            <person name="Li Z."/>
            <person name="Crits-Christoph A."/>
            <person name="Burstein D."/>
            <person name="Anantharaman K."/>
            <person name="Lane K.R."/>
            <person name="Thomas B.C."/>
            <person name="Pan C."/>
            <person name="Northen T.R."/>
            <person name="Banfield J.F."/>
        </authorList>
    </citation>
    <scope>NUCLEOTIDE SEQUENCE [LARGE SCALE GENOMIC DNA]</scope>
    <source>
        <strain evidence="2">WS_8</strain>
    </source>
</reference>
<dbReference type="PANTHER" id="PTHR11804:SF84">
    <property type="entry name" value="SACCHAROLYSIN"/>
    <property type="match status" value="1"/>
</dbReference>
<proteinExistence type="predicted"/>
<dbReference type="EMBL" id="VBOY01000008">
    <property type="protein sequence ID" value="TMQ68468.1"/>
    <property type="molecule type" value="Genomic_DNA"/>
</dbReference>
<sequence length="555" mass="62567">MMPVSRARVAAAFLLLASIVGSSLAAGAPYHLPLGGPAPVVKSEGDLRAFLDELEAQQFLVSEGVNLEGYYQWRGREPHFVAQFSRFGNDLRNRRDYAEIVEHWRGRVRDPLLARRLEIHHKAFLQSRVDPSLVIALSDAQNALQDSVNAFRFRVRGKRVTLTGITEILTTDADRSKRREAFLAYQQSAERHTRAILHCMELNDRIGRAEGFANGAEAGLVLSSLDRQRVLRDLDAFERSTRPTMLAIVERVKRDLGLDTAQPWDVDYWLHLQETAGGNDAWPREPGVERMMALMRDLGFKPDSLPIDTRVWDVPTGGITFPIRPPFEARLLTNPFTGSNFYETLFHEYGHSLNAVLTNPKLPAACLSGDETPMSEGLAECLGHFAYDRHWLERAAHLSPERAASLEQVGKLQLLLWLRRSICLNAQFEVTAYGDLHVNLDSLYAATYRRFVCVELPPGHFFGYRDLLATGPLYFQSYLYANMIATQLREAMSARLHAPDLTREKRVARWLTDTMFWPGGSVAWPDKIRRATGKPLGTEALARYLAGAMPARSAR</sequence>
<evidence type="ECO:0008006" key="4">
    <source>
        <dbReference type="Google" id="ProtNLM"/>
    </source>
</evidence>
<organism evidence="2 3">
    <name type="scientific">Eiseniibacteriota bacterium</name>
    <dbReference type="NCBI Taxonomy" id="2212470"/>
    <lineage>
        <taxon>Bacteria</taxon>
        <taxon>Candidatus Eiseniibacteriota</taxon>
    </lineage>
</organism>
<feature type="signal peptide" evidence="1">
    <location>
        <begin position="1"/>
        <end position="25"/>
    </location>
</feature>
<feature type="chain" id="PRO_5022141231" description="M3 family oligoendopeptidase" evidence="1">
    <location>
        <begin position="26"/>
        <end position="555"/>
    </location>
</feature>
<accession>A0A538TXX6</accession>